<protein>
    <submittedName>
        <fullName evidence="6">TetR family transcriptional regulator</fullName>
    </submittedName>
</protein>
<keyword evidence="3" id="KW-0804">Transcription</keyword>
<dbReference type="InterPro" id="IPR009057">
    <property type="entry name" value="Homeodomain-like_sf"/>
</dbReference>
<keyword evidence="1" id="KW-0805">Transcription regulation</keyword>
<dbReference type="Gene3D" id="1.10.10.60">
    <property type="entry name" value="Homeodomain-like"/>
    <property type="match status" value="1"/>
</dbReference>
<organism evidence="6 7">
    <name type="scientific">Actinocrinis puniceicyclus</name>
    <dbReference type="NCBI Taxonomy" id="977794"/>
    <lineage>
        <taxon>Bacteria</taxon>
        <taxon>Bacillati</taxon>
        <taxon>Actinomycetota</taxon>
        <taxon>Actinomycetes</taxon>
        <taxon>Catenulisporales</taxon>
        <taxon>Actinospicaceae</taxon>
        <taxon>Actinocrinis</taxon>
    </lineage>
</organism>
<dbReference type="InterPro" id="IPR050109">
    <property type="entry name" value="HTH-type_TetR-like_transc_reg"/>
</dbReference>
<evidence type="ECO:0000313" key="7">
    <source>
        <dbReference type="Proteomes" id="UP000677913"/>
    </source>
</evidence>
<gene>
    <name evidence="6" type="ORF">KGA66_27330</name>
</gene>
<dbReference type="PROSITE" id="PS50977">
    <property type="entry name" value="HTH_TETR_2"/>
    <property type="match status" value="1"/>
</dbReference>
<dbReference type="AlphaFoldDB" id="A0A8J7WVA9"/>
<dbReference type="Pfam" id="PF00440">
    <property type="entry name" value="TetR_N"/>
    <property type="match status" value="1"/>
</dbReference>
<accession>A0A8J7WVA9</accession>
<feature type="domain" description="HTH tetR-type" evidence="5">
    <location>
        <begin position="12"/>
        <end position="72"/>
    </location>
</feature>
<dbReference type="GO" id="GO:0000976">
    <property type="term" value="F:transcription cis-regulatory region binding"/>
    <property type="evidence" value="ECO:0007669"/>
    <property type="project" value="TreeGrafter"/>
</dbReference>
<dbReference type="SUPFAM" id="SSF46689">
    <property type="entry name" value="Homeodomain-like"/>
    <property type="match status" value="1"/>
</dbReference>
<dbReference type="Gene3D" id="1.10.357.10">
    <property type="entry name" value="Tetracycline Repressor, domain 2"/>
    <property type="match status" value="1"/>
</dbReference>
<dbReference type="RefSeq" id="WP_211472183.1">
    <property type="nucleotide sequence ID" value="NZ_JAGSXH010000194.1"/>
</dbReference>
<reference evidence="6" key="1">
    <citation type="submission" date="2021-04" db="EMBL/GenBank/DDBJ databases">
        <title>Genome based classification of Actinospica acidithermotolerans sp. nov., an actinobacterium isolated from an Indonesian hot spring.</title>
        <authorList>
            <person name="Kusuma A.B."/>
            <person name="Putra K.E."/>
            <person name="Nafisah S."/>
            <person name="Loh J."/>
            <person name="Nouioui I."/>
            <person name="Goodfellow M."/>
        </authorList>
    </citation>
    <scope>NUCLEOTIDE SEQUENCE</scope>
    <source>
        <strain evidence="6">DSM 45618</strain>
    </source>
</reference>
<evidence type="ECO:0000256" key="1">
    <source>
        <dbReference type="ARBA" id="ARBA00023015"/>
    </source>
</evidence>
<name>A0A8J7WVA9_9ACTN</name>
<dbReference type="InterPro" id="IPR041347">
    <property type="entry name" value="MftR_C"/>
</dbReference>
<dbReference type="Pfam" id="PF17754">
    <property type="entry name" value="TetR_C_14"/>
    <property type="match status" value="1"/>
</dbReference>
<evidence type="ECO:0000259" key="5">
    <source>
        <dbReference type="PROSITE" id="PS50977"/>
    </source>
</evidence>
<dbReference type="Proteomes" id="UP000677913">
    <property type="component" value="Unassembled WGS sequence"/>
</dbReference>
<proteinExistence type="predicted"/>
<dbReference type="PRINTS" id="PR00455">
    <property type="entry name" value="HTHTETR"/>
</dbReference>
<comment type="caution">
    <text evidence="6">The sequence shown here is derived from an EMBL/GenBank/DDBJ whole genome shotgun (WGS) entry which is preliminary data.</text>
</comment>
<dbReference type="PANTHER" id="PTHR30055">
    <property type="entry name" value="HTH-TYPE TRANSCRIPTIONAL REGULATOR RUTR"/>
    <property type="match status" value="1"/>
</dbReference>
<dbReference type="InterPro" id="IPR001647">
    <property type="entry name" value="HTH_TetR"/>
</dbReference>
<dbReference type="EMBL" id="JAGSXH010000194">
    <property type="protein sequence ID" value="MBS2966779.1"/>
    <property type="molecule type" value="Genomic_DNA"/>
</dbReference>
<dbReference type="PANTHER" id="PTHR30055:SF234">
    <property type="entry name" value="HTH-TYPE TRANSCRIPTIONAL REGULATOR BETI"/>
    <property type="match status" value="1"/>
</dbReference>
<sequence>MQQDRLRERKKARTRAAIRDNALRLFREQGYHATTVEQIAAAAEVSPSTFFRYFPTKEDVVLGDDFDERMFGAFERQPPDLTPVAAIRAAIREAIAAYDPQEWARFREMSAFAMSVSEVRARSLDELARTIDAMAEAVAKRTGRASGDLAVRAYAGAVLGVVLSVLTPDLGDAAVDDQLYQRIDEALALLESGLPL</sequence>
<evidence type="ECO:0000256" key="4">
    <source>
        <dbReference type="PROSITE-ProRule" id="PRU00335"/>
    </source>
</evidence>
<evidence type="ECO:0000313" key="6">
    <source>
        <dbReference type="EMBL" id="MBS2966779.1"/>
    </source>
</evidence>
<dbReference type="GO" id="GO:0003700">
    <property type="term" value="F:DNA-binding transcription factor activity"/>
    <property type="evidence" value="ECO:0007669"/>
    <property type="project" value="TreeGrafter"/>
</dbReference>
<feature type="DNA-binding region" description="H-T-H motif" evidence="4">
    <location>
        <begin position="35"/>
        <end position="54"/>
    </location>
</feature>
<keyword evidence="7" id="KW-1185">Reference proteome</keyword>
<evidence type="ECO:0000256" key="3">
    <source>
        <dbReference type="ARBA" id="ARBA00023163"/>
    </source>
</evidence>
<keyword evidence="2 4" id="KW-0238">DNA-binding</keyword>
<evidence type="ECO:0000256" key="2">
    <source>
        <dbReference type="ARBA" id="ARBA00023125"/>
    </source>
</evidence>